<feature type="coiled-coil region" evidence="1">
    <location>
        <begin position="31"/>
        <end position="75"/>
    </location>
</feature>
<reference evidence="3 4" key="1">
    <citation type="submission" date="2021-05" db="EMBL/GenBank/DDBJ databases">
        <title>A novel Methanospirillum isolate from a pyrite-forming mixed culture.</title>
        <authorList>
            <person name="Bunk B."/>
            <person name="Sproer C."/>
            <person name="Spring S."/>
            <person name="Pester M."/>
        </authorList>
    </citation>
    <scope>NUCLEOTIDE SEQUENCE [LARGE SCALE GENOMIC DNA]</scope>
    <source>
        <strain evidence="3 4">J.3.6.1-F.2.7.3</strain>
    </source>
</reference>
<dbReference type="SMART" id="SM00387">
    <property type="entry name" value="HATPase_c"/>
    <property type="match status" value="1"/>
</dbReference>
<evidence type="ECO:0000259" key="2">
    <source>
        <dbReference type="SMART" id="SM00387"/>
    </source>
</evidence>
<dbReference type="Pfam" id="PF02518">
    <property type="entry name" value="HATPase_c"/>
    <property type="match status" value="1"/>
</dbReference>
<keyword evidence="1" id="KW-0175">Coiled coil</keyword>
<dbReference type="Gene3D" id="3.30.565.10">
    <property type="entry name" value="Histidine kinase-like ATPase, C-terminal domain"/>
    <property type="match status" value="1"/>
</dbReference>
<evidence type="ECO:0000313" key="4">
    <source>
        <dbReference type="Proteomes" id="UP000680656"/>
    </source>
</evidence>
<dbReference type="InterPro" id="IPR036890">
    <property type="entry name" value="HATPase_C_sf"/>
</dbReference>
<accession>A0A8E7B0T2</accession>
<keyword evidence="4" id="KW-1185">Reference proteome</keyword>
<protein>
    <recommendedName>
        <fullName evidence="2">Histidine kinase/HSP90-like ATPase domain-containing protein</fullName>
    </recommendedName>
</protein>
<sequence>MKEPFEESPDWEDQRMKIIGLGESSIRKSYYPELQQRLHELEQTNGELLDAIEEIQQKEEELRENYEELRIIQSALDLARKKLNLLNTLTFQDIQSALFSLSGYLTLTKEVVSEEPASDYLDKSLLQMQKIERVLHIAKQYQNMGIHPPKWQGVLEVYIFALSHLDFSEYEREISLERLEIFADPLLEDAFLYLLENILKHGRHANLYRFTYTENENGISLVLEDNGIGIEERRKEKIFDRGTGLIGGIGLFLVREILSITDITICENGEYEKGARFEICIPKGMYRLKSRT</sequence>
<dbReference type="EMBL" id="CP075546">
    <property type="protein sequence ID" value="QVV88307.1"/>
    <property type="molecule type" value="Genomic_DNA"/>
</dbReference>
<dbReference type="AlphaFoldDB" id="A0A8E7B0T2"/>
<gene>
    <name evidence="3" type="ORF">KHC33_13370</name>
</gene>
<evidence type="ECO:0000313" key="3">
    <source>
        <dbReference type="EMBL" id="QVV88307.1"/>
    </source>
</evidence>
<dbReference type="GeneID" id="65098192"/>
<dbReference type="RefSeq" id="WP_214419123.1">
    <property type="nucleotide sequence ID" value="NZ_CP075546.1"/>
</dbReference>
<dbReference type="KEGG" id="mrtj:KHC33_13370"/>
<dbReference type="InterPro" id="IPR003594">
    <property type="entry name" value="HATPase_dom"/>
</dbReference>
<proteinExistence type="predicted"/>
<organism evidence="3 4">
    <name type="scientific">Methanospirillum purgamenti</name>
    <dbReference type="NCBI Taxonomy" id="2834276"/>
    <lineage>
        <taxon>Archaea</taxon>
        <taxon>Methanobacteriati</taxon>
        <taxon>Methanobacteriota</taxon>
        <taxon>Stenosarchaea group</taxon>
        <taxon>Methanomicrobia</taxon>
        <taxon>Methanomicrobiales</taxon>
        <taxon>Methanospirillaceae</taxon>
        <taxon>Methanospirillum</taxon>
    </lineage>
</organism>
<feature type="domain" description="Histidine kinase/HSP90-like ATPase" evidence="2">
    <location>
        <begin position="182"/>
        <end position="285"/>
    </location>
</feature>
<evidence type="ECO:0000256" key="1">
    <source>
        <dbReference type="SAM" id="Coils"/>
    </source>
</evidence>
<name>A0A8E7B0T2_9EURY</name>
<dbReference type="Proteomes" id="UP000680656">
    <property type="component" value="Chromosome"/>
</dbReference>
<dbReference type="SUPFAM" id="SSF55874">
    <property type="entry name" value="ATPase domain of HSP90 chaperone/DNA topoisomerase II/histidine kinase"/>
    <property type="match status" value="1"/>
</dbReference>